<feature type="compositionally biased region" description="Low complexity" evidence="1">
    <location>
        <begin position="350"/>
        <end position="398"/>
    </location>
</feature>
<feature type="transmembrane region" description="Helical" evidence="2">
    <location>
        <begin position="77"/>
        <end position="97"/>
    </location>
</feature>
<accession>A0ABX7RNY7</accession>
<feature type="transmembrane region" description="Helical" evidence="2">
    <location>
        <begin position="236"/>
        <end position="259"/>
    </location>
</feature>
<feature type="region of interest" description="Disordered" evidence="1">
    <location>
        <begin position="324"/>
        <end position="398"/>
    </location>
</feature>
<gene>
    <name evidence="3" type="ORF">J3S04_02620</name>
</gene>
<keyword evidence="2" id="KW-0812">Transmembrane</keyword>
<keyword evidence="2" id="KW-1133">Transmembrane helix</keyword>
<evidence type="ECO:0000256" key="1">
    <source>
        <dbReference type="SAM" id="MobiDB-lite"/>
    </source>
</evidence>
<dbReference type="NCBIfam" id="TIGR04222">
    <property type="entry name" value="near_uncomplex"/>
    <property type="match status" value="1"/>
</dbReference>
<proteinExistence type="predicted"/>
<name>A0ABX7RNY7_9ACTN</name>
<organism evidence="3 4">
    <name type="scientific">Streptomyces griseocarneus</name>
    <dbReference type="NCBI Taxonomy" id="51201"/>
    <lineage>
        <taxon>Bacteria</taxon>
        <taxon>Bacillati</taxon>
        <taxon>Actinomycetota</taxon>
        <taxon>Actinomycetes</taxon>
        <taxon>Kitasatosporales</taxon>
        <taxon>Streptomycetaceae</taxon>
        <taxon>Streptomyces</taxon>
    </lineage>
</organism>
<sequence length="398" mass="42265">MRPLFAAYAREHPMTDGYRRDALDFAAHVLDRTGPHEAGRRARLAAWLDEQRPSAPAPVDFCAASRRPSARKTGDPMLAFLALLAFVGLVGPSAWLLSLRGQARGADIPVRKISTPETVEVAYLMGGGYRAADTVITRMVTDGRIAVGSDGKVTVLEAVSHDAVERALLSACGADWSGSLSKLRTVLRWKPAMDTLERSLEARGLLLSAATRRSWESAANTQVAGLVVGATLGTGLLFAPGFLAVALLAYVLVVAGIVLRVKCAPPRCSWENATDLGAEYRAYLETNDPWNGPWNEERDEAARLAGLVARRGYEALPDGELRTQLKKADQEPSSHSPVRRASSTRKKRTSSSYSSFSSSSSTLYSSCSSGSSCSGSSSCSSSSCSSSSCSSSSCGSSS</sequence>
<evidence type="ECO:0000313" key="3">
    <source>
        <dbReference type="EMBL" id="QSY49986.1"/>
    </source>
</evidence>
<keyword evidence="2" id="KW-0472">Membrane</keyword>
<evidence type="ECO:0000256" key="2">
    <source>
        <dbReference type="SAM" id="Phobius"/>
    </source>
</evidence>
<protein>
    <submittedName>
        <fullName evidence="3">TIGR04222 domain-containing membrane protein</fullName>
    </submittedName>
</protein>
<reference evidence="3 4" key="1">
    <citation type="submission" date="2021-03" db="EMBL/GenBank/DDBJ databases">
        <title>Streptomyces strains.</title>
        <authorList>
            <person name="Lund M.B."/>
            <person name="Toerring T."/>
        </authorList>
    </citation>
    <scope>NUCLEOTIDE SEQUENCE [LARGE SCALE GENOMIC DNA]</scope>
    <source>
        <strain evidence="3 4">KCC S-1010</strain>
    </source>
</reference>
<dbReference type="EMBL" id="CP071595">
    <property type="protein sequence ID" value="QSY49986.1"/>
    <property type="molecule type" value="Genomic_DNA"/>
</dbReference>
<evidence type="ECO:0000313" key="4">
    <source>
        <dbReference type="Proteomes" id="UP000671836"/>
    </source>
</evidence>
<dbReference type="Proteomes" id="UP000671836">
    <property type="component" value="Chromosome"/>
</dbReference>
<keyword evidence="4" id="KW-1185">Reference proteome</keyword>
<dbReference type="InterPro" id="IPR026467">
    <property type="entry name" value="Ser/Gly_Cys_C_dom"/>
</dbReference>